<keyword evidence="2" id="KW-1185">Reference proteome</keyword>
<gene>
    <name evidence="1" type="ORF">GCM10010170_072710</name>
</gene>
<comment type="caution">
    <text evidence="1">The sequence shown here is derived from an EMBL/GenBank/DDBJ whole genome shotgun (WGS) entry which is preliminary data.</text>
</comment>
<proteinExistence type="predicted"/>
<organism evidence="1 2">
    <name type="scientific">Dactylosporangium salmoneum</name>
    <dbReference type="NCBI Taxonomy" id="53361"/>
    <lineage>
        <taxon>Bacteria</taxon>
        <taxon>Bacillati</taxon>
        <taxon>Actinomycetota</taxon>
        <taxon>Actinomycetes</taxon>
        <taxon>Micromonosporales</taxon>
        <taxon>Micromonosporaceae</taxon>
        <taxon>Dactylosporangium</taxon>
    </lineage>
</organism>
<evidence type="ECO:0008006" key="3">
    <source>
        <dbReference type="Google" id="ProtNLM"/>
    </source>
</evidence>
<reference evidence="1 2" key="1">
    <citation type="journal article" date="2019" name="Int. J. Syst. Evol. Microbiol.">
        <title>The Global Catalogue of Microorganisms (GCM) 10K type strain sequencing project: providing services to taxonomists for standard genome sequencing and annotation.</title>
        <authorList>
            <consortium name="The Broad Institute Genomics Platform"/>
            <consortium name="The Broad Institute Genome Sequencing Center for Infectious Disease"/>
            <person name="Wu L."/>
            <person name="Ma J."/>
        </authorList>
    </citation>
    <scope>NUCLEOTIDE SEQUENCE [LARGE SCALE GENOMIC DNA]</scope>
    <source>
        <strain evidence="1 2">JCM 3272</strain>
    </source>
</reference>
<sequence>MAVVLDDVVLVLLADGPSSAFELWQRHSDIFGEARRVDLSRVMISVNRLERARLLRIEVPATARLGSGNRLGCWLTAAGRGRQAEWLCAVGPDTDIEDVYVRGLLAVEAADAAAFEGFLAAGLAATRQRMRRLAAAEDTQPAHRARTSYDQEVTRALALWLNQLPEQRGS</sequence>
<protein>
    <recommendedName>
        <fullName evidence="3">Transcriptional regulator</fullName>
    </recommendedName>
</protein>
<dbReference type="EMBL" id="BAAARV010000071">
    <property type="protein sequence ID" value="GAA2371343.1"/>
    <property type="molecule type" value="Genomic_DNA"/>
</dbReference>
<dbReference type="Proteomes" id="UP001501444">
    <property type="component" value="Unassembled WGS sequence"/>
</dbReference>
<evidence type="ECO:0000313" key="2">
    <source>
        <dbReference type="Proteomes" id="UP001501444"/>
    </source>
</evidence>
<dbReference type="RefSeq" id="WP_344617138.1">
    <property type="nucleotide sequence ID" value="NZ_BAAARV010000071.1"/>
</dbReference>
<name>A0ABN3H7A4_9ACTN</name>
<accession>A0ABN3H7A4</accession>
<dbReference type="InterPro" id="IPR036390">
    <property type="entry name" value="WH_DNA-bd_sf"/>
</dbReference>
<evidence type="ECO:0000313" key="1">
    <source>
        <dbReference type="EMBL" id="GAA2371343.1"/>
    </source>
</evidence>
<dbReference type="SUPFAM" id="SSF46785">
    <property type="entry name" value="Winged helix' DNA-binding domain"/>
    <property type="match status" value="1"/>
</dbReference>